<proteinExistence type="predicted"/>
<keyword evidence="2" id="KW-1185">Reference proteome</keyword>
<reference evidence="1 2" key="2">
    <citation type="journal article" date="2009" name="PLoS ONE">
        <title>An integrated genetic and cytogenetic map of the cucumber genome.</title>
        <authorList>
            <person name="Ren Y."/>
            <person name="Zhang Z."/>
            <person name="Liu J."/>
            <person name="Staub J.E."/>
            <person name="Han Y."/>
            <person name="Cheng Z."/>
            <person name="Li X."/>
            <person name="Lu J."/>
            <person name="Miao H."/>
            <person name="Kang H."/>
            <person name="Xie B."/>
            <person name="Gu X."/>
            <person name="Wang X."/>
            <person name="Du Y."/>
            <person name="Jin W."/>
            <person name="Huang S."/>
        </authorList>
    </citation>
    <scope>NUCLEOTIDE SEQUENCE [LARGE SCALE GENOMIC DNA]</scope>
    <source>
        <strain evidence="2">cv. 9930</strain>
    </source>
</reference>
<dbReference type="Gramene" id="KGN58810">
    <property type="protein sequence ID" value="KGN58810"/>
    <property type="gene ID" value="Csa_3G732660"/>
</dbReference>
<accession>A0A0A0LA07</accession>
<evidence type="ECO:0000313" key="2">
    <source>
        <dbReference type="Proteomes" id="UP000029981"/>
    </source>
</evidence>
<dbReference type="AlphaFoldDB" id="A0A0A0LA07"/>
<reference evidence="1 2" key="3">
    <citation type="journal article" date="2010" name="BMC Genomics">
        <title>Transcriptome sequencing and comparative analysis of cucumber flowers with different sex types.</title>
        <authorList>
            <person name="Guo S."/>
            <person name="Zheng Y."/>
            <person name="Joung J.G."/>
            <person name="Liu S."/>
            <person name="Zhang Z."/>
            <person name="Crasta O.R."/>
            <person name="Sobral B.W."/>
            <person name="Xu Y."/>
            <person name="Huang S."/>
            <person name="Fei Z."/>
        </authorList>
    </citation>
    <scope>NUCLEOTIDE SEQUENCE [LARGE SCALE GENOMIC DNA]</scope>
    <source>
        <strain evidence="2">cv. 9930</strain>
    </source>
</reference>
<dbReference type="EMBL" id="CM002924">
    <property type="protein sequence ID" value="KGN58810.1"/>
    <property type="molecule type" value="Genomic_DNA"/>
</dbReference>
<organism evidence="1 2">
    <name type="scientific">Cucumis sativus</name>
    <name type="common">Cucumber</name>
    <dbReference type="NCBI Taxonomy" id="3659"/>
    <lineage>
        <taxon>Eukaryota</taxon>
        <taxon>Viridiplantae</taxon>
        <taxon>Streptophyta</taxon>
        <taxon>Embryophyta</taxon>
        <taxon>Tracheophyta</taxon>
        <taxon>Spermatophyta</taxon>
        <taxon>Magnoliopsida</taxon>
        <taxon>eudicotyledons</taxon>
        <taxon>Gunneridae</taxon>
        <taxon>Pentapetalae</taxon>
        <taxon>rosids</taxon>
        <taxon>fabids</taxon>
        <taxon>Cucurbitales</taxon>
        <taxon>Cucurbitaceae</taxon>
        <taxon>Benincaseae</taxon>
        <taxon>Cucumis</taxon>
    </lineage>
</organism>
<dbReference type="Proteomes" id="UP000029981">
    <property type="component" value="Chromosome 3"/>
</dbReference>
<evidence type="ECO:0000313" key="1">
    <source>
        <dbReference type="EMBL" id="KGN58810.1"/>
    </source>
</evidence>
<gene>
    <name evidence="1" type="ORF">Csa_3G732660</name>
</gene>
<reference evidence="1 2" key="4">
    <citation type="journal article" date="2011" name="BMC Genomics">
        <title>RNA-Seq improves annotation of protein-coding genes in the cucumber genome.</title>
        <authorList>
            <person name="Li Z."/>
            <person name="Zhang Z."/>
            <person name="Yan P."/>
            <person name="Huang S."/>
            <person name="Fei Z."/>
            <person name="Lin K."/>
        </authorList>
    </citation>
    <scope>NUCLEOTIDE SEQUENCE [LARGE SCALE GENOMIC DNA]</scope>
    <source>
        <strain evidence="2">cv. 9930</strain>
    </source>
</reference>
<reference evidence="1 2" key="1">
    <citation type="journal article" date="2009" name="Nat. Genet.">
        <title>The genome of the cucumber, Cucumis sativus L.</title>
        <authorList>
            <person name="Huang S."/>
            <person name="Li R."/>
            <person name="Zhang Z."/>
            <person name="Li L."/>
            <person name="Gu X."/>
            <person name="Fan W."/>
            <person name="Lucas W.J."/>
            <person name="Wang X."/>
            <person name="Xie B."/>
            <person name="Ni P."/>
            <person name="Ren Y."/>
            <person name="Zhu H."/>
            <person name="Li J."/>
            <person name="Lin K."/>
            <person name="Jin W."/>
            <person name="Fei Z."/>
            <person name="Li G."/>
            <person name="Staub J."/>
            <person name="Kilian A."/>
            <person name="van der Vossen E.A."/>
            <person name="Wu Y."/>
            <person name="Guo J."/>
            <person name="He J."/>
            <person name="Jia Z."/>
            <person name="Ren Y."/>
            <person name="Tian G."/>
            <person name="Lu Y."/>
            <person name="Ruan J."/>
            <person name="Qian W."/>
            <person name="Wang M."/>
            <person name="Huang Q."/>
            <person name="Li B."/>
            <person name="Xuan Z."/>
            <person name="Cao J."/>
            <person name="Asan"/>
            <person name="Wu Z."/>
            <person name="Zhang J."/>
            <person name="Cai Q."/>
            <person name="Bai Y."/>
            <person name="Zhao B."/>
            <person name="Han Y."/>
            <person name="Li Y."/>
            <person name="Li X."/>
            <person name="Wang S."/>
            <person name="Shi Q."/>
            <person name="Liu S."/>
            <person name="Cho W.K."/>
            <person name="Kim J.Y."/>
            <person name="Xu Y."/>
            <person name="Heller-Uszynska K."/>
            <person name="Miao H."/>
            <person name="Cheng Z."/>
            <person name="Zhang S."/>
            <person name="Wu J."/>
            <person name="Yang Y."/>
            <person name="Kang H."/>
            <person name="Li M."/>
            <person name="Liang H."/>
            <person name="Ren X."/>
            <person name="Shi Z."/>
            <person name="Wen M."/>
            <person name="Jian M."/>
            <person name="Yang H."/>
            <person name="Zhang G."/>
            <person name="Yang Z."/>
            <person name="Chen R."/>
            <person name="Liu S."/>
            <person name="Li J."/>
            <person name="Ma L."/>
            <person name="Liu H."/>
            <person name="Zhou Y."/>
            <person name="Zhao J."/>
            <person name="Fang X."/>
            <person name="Li G."/>
            <person name="Fang L."/>
            <person name="Li Y."/>
            <person name="Liu D."/>
            <person name="Zheng H."/>
            <person name="Zhang Y."/>
            <person name="Qin N."/>
            <person name="Li Z."/>
            <person name="Yang G."/>
            <person name="Yang S."/>
            <person name="Bolund L."/>
            <person name="Kristiansen K."/>
            <person name="Zheng H."/>
            <person name="Li S."/>
            <person name="Zhang X."/>
            <person name="Yang H."/>
            <person name="Wang J."/>
            <person name="Sun R."/>
            <person name="Zhang B."/>
            <person name="Jiang S."/>
            <person name="Wang J."/>
            <person name="Du Y."/>
            <person name="Li S."/>
        </authorList>
    </citation>
    <scope>NUCLEOTIDE SEQUENCE [LARGE SCALE GENOMIC DNA]</scope>
    <source>
        <strain evidence="2">cv. 9930</strain>
    </source>
</reference>
<name>A0A0A0LA07_CUCSA</name>
<protein>
    <submittedName>
        <fullName evidence="1">Uncharacterized protein</fullName>
    </submittedName>
</protein>
<sequence>MGIGGKEREVEDLHKMENGGKQKMGDFVLKGKWETREILKYFAGKREIHRRSAAPGDTLFRCGSSSSILRFSRGSIQRYDVKKSGCRDKQIIGESIYEPIDEGRHRVFEETGAVIASEAQSWSQCRKKKFNQLMLGEFIGAKHQDRYLRRTWFTSQYIVVGVKPTI</sequence>